<evidence type="ECO:0008006" key="3">
    <source>
        <dbReference type="Google" id="ProtNLM"/>
    </source>
</evidence>
<proteinExistence type="predicted"/>
<dbReference type="RefSeq" id="WP_157720028.1">
    <property type="nucleotide sequence ID" value="NZ_LT629799.1"/>
</dbReference>
<keyword evidence="2" id="KW-1185">Reference proteome</keyword>
<accession>A0A1H2N6H4</accession>
<organism evidence="1 2">
    <name type="scientific">Microlunatus sagamiharensis</name>
    <dbReference type="NCBI Taxonomy" id="546874"/>
    <lineage>
        <taxon>Bacteria</taxon>
        <taxon>Bacillati</taxon>
        <taxon>Actinomycetota</taxon>
        <taxon>Actinomycetes</taxon>
        <taxon>Propionibacteriales</taxon>
        <taxon>Propionibacteriaceae</taxon>
        <taxon>Microlunatus</taxon>
    </lineage>
</organism>
<name>A0A1H2N6H4_9ACTN</name>
<evidence type="ECO:0000313" key="2">
    <source>
        <dbReference type="Proteomes" id="UP000198825"/>
    </source>
</evidence>
<dbReference type="EMBL" id="LT629799">
    <property type="protein sequence ID" value="SDV00386.1"/>
    <property type="molecule type" value="Genomic_DNA"/>
</dbReference>
<evidence type="ECO:0000313" key="1">
    <source>
        <dbReference type="EMBL" id="SDV00386.1"/>
    </source>
</evidence>
<protein>
    <recommendedName>
        <fullName evidence="3">DUF5678 domain-containing protein</fullName>
    </recommendedName>
</protein>
<gene>
    <name evidence="1" type="ORF">SAMN04488544_3309</name>
</gene>
<dbReference type="Proteomes" id="UP000198825">
    <property type="component" value="Chromosome I"/>
</dbReference>
<reference evidence="2" key="1">
    <citation type="submission" date="2016-10" db="EMBL/GenBank/DDBJ databases">
        <authorList>
            <person name="Varghese N."/>
            <person name="Submissions S."/>
        </authorList>
    </citation>
    <scope>NUCLEOTIDE SEQUENCE [LARGE SCALE GENOMIC DNA]</scope>
    <source>
        <strain evidence="2">DSM 21743</strain>
    </source>
</reference>
<sequence length="75" mass="7891">MAAKKHSEVAAKRPLSEVLAQLPGLWVAVDRRSNEPMAAASTPYELSATLKANRITGVAVVRAPDPSEPELVGLG</sequence>
<dbReference type="AlphaFoldDB" id="A0A1H2N6H4"/>
<dbReference type="OrthoDB" id="9886988at2"/>